<organism evidence="1">
    <name type="scientific">Pseudomonas syringae</name>
    <dbReference type="NCBI Taxonomy" id="317"/>
    <lineage>
        <taxon>Bacteria</taxon>
        <taxon>Pseudomonadati</taxon>
        <taxon>Pseudomonadota</taxon>
        <taxon>Gammaproteobacteria</taxon>
        <taxon>Pseudomonadales</taxon>
        <taxon>Pseudomonadaceae</taxon>
        <taxon>Pseudomonas</taxon>
    </lineage>
</organism>
<sequence>MTTLSVGMQFWTLCVLYVALRVTQGLCDARSIQTRLKPPFFAPKASTQSPSQWLRSAPDHPAWSCWRSWR</sequence>
<reference evidence="1" key="1">
    <citation type="journal article" date="2020" name="Phytopathology">
        <title>Zucchini vein clearing disease is caused by several lineages within Pseudomonas syringae species complex.</title>
        <authorList>
            <person name="Lacault C."/>
            <person name="Briand M."/>
            <person name="Jacques M.A."/>
            <person name="Darrasse A."/>
        </authorList>
    </citation>
    <scope>NUCLEOTIDE SEQUENCE</scope>
    <source>
        <strain evidence="1">P123</strain>
    </source>
</reference>
<comment type="caution">
    <text evidence="1">The sequence shown here is derived from an EMBL/GenBank/DDBJ whole genome shotgun (WGS) entry which is preliminary data.</text>
</comment>
<dbReference type="AlphaFoldDB" id="A0A6B2B4C0"/>
<protein>
    <submittedName>
        <fullName evidence="1">Uncharacterized protein</fullName>
    </submittedName>
</protein>
<name>A0A6B2B4C0_PSESX</name>
<proteinExistence type="predicted"/>
<evidence type="ECO:0000313" key="1">
    <source>
        <dbReference type="EMBL" id="NAO78155.1"/>
    </source>
</evidence>
<accession>A0A6B2B4C0</accession>
<dbReference type="EMBL" id="VLIF01000016">
    <property type="protein sequence ID" value="NAO78155.1"/>
    <property type="molecule type" value="Genomic_DNA"/>
</dbReference>
<gene>
    <name evidence="1" type="ORF">PspP123CL_19830</name>
</gene>